<evidence type="ECO:0000313" key="2">
    <source>
        <dbReference type="Proteomes" id="UP001642484"/>
    </source>
</evidence>
<evidence type="ECO:0000313" key="1">
    <source>
        <dbReference type="EMBL" id="CAK9025499.1"/>
    </source>
</evidence>
<keyword evidence="2" id="KW-1185">Reference proteome</keyword>
<protein>
    <submittedName>
        <fullName evidence="1">Uncharacterized protein</fullName>
    </submittedName>
</protein>
<comment type="caution">
    <text evidence="1">The sequence shown here is derived from an EMBL/GenBank/DDBJ whole genome shotgun (WGS) entry which is preliminary data.</text>
</comment>
<gene>
    <name evidence="1" type="ORF">CCMP2556_LOCUS16017</name>
</gene>
<feature type="non-terminal residue" evidence="1">
    <location>
        <position position="1"/>
    </location>
</feature>
<name>A0ABP0KF93_9DINO</name>
<organism evidence="1 2">
    <name type="scientific">Durusdinium trenchii</name>
    <dbReference type="NCBI Taxonomy" id="1381693"/>
    <lineage>
        <taxon>Eukaryota</taxon>
        <taxon>Sar</taxon>
        <taxon>Alveolata</taxon>
        <taxon>Dinophyceae</taxon>
        <taxon>Suessiales</taxon>
        <taxon>Symbiodiniaceae</taxon>
        <taxon>Durusdinium</taxon>
    </lineage>
</organism>
<proteinExistence type="predicted"/>
<accession>A0ABP0KF93</accession>
<dbReference type="Proteomes" id="UP001642484">
    <property type="component" value="Unassembled WGS sequence"/>
</dbReference>
<dbReference type="EMBL" id="CAXAMN010008532">
    <property type="protein sequence ID" value="CAK9025499.1"/>
    <property type="molecule type" value="Genomic_DNA"/>
</dbReference>
<reference evidence="1 2" key="1">
    <citation type="submission" date="2024-02" db="EMBL/GenBank/DDBJ databases">
        <authorList>
            <person name="Chen Y."/>
            <person name="Shah S."/>
            <person name="Dougan E. K."/>
            <person name="Thang M."/>
            <person name="Chan C."/>
        </authorList>
    </citation>
    <scope>NUCLEOTIDE SEQUENCE [LARGE SCALE GENOMIC DNA]</scope>
</reference>
<sequence length="116" mass="12632">GSFRAEAADLALGNASQYDCGGNLFWIDFAFSAVPTFVSQHAIEVLRLDYFSEPCAWPAELPVVVAVQPAWKAKDIQKHFGSLHRVSPEEIDAAFIKAVAEEIRAGAAEDTLKPLD</sequence>